<feature type="chain" id="PRO_5012598043" evidence="2">
    <location>
        <begin position="25"/>
        <end position="103"/>
    </location>
</feature>
<feature type="compositionally biased region" description="Basic residues" evidence="1">
    <location>
        <begin position="43"/>
        <end position="53"/>
    </location>
</feature>
<keyword evidence="2" id="KW-0732">Signal</keyword>
<organism evidence="3 4">
    <name type="scientific">Mesorhizobium australicum</name>
    <dbReference type="NCBI Taxonomy" id="536018"/>
    <lineage>
        <taxon>Bacteria</taxon>
        <taxon>Pseudomonadati</taxon>
        <taxon>Pseudomonadota</taxon>
        <taxon>Alphaproteobacteria</taxon>
        <taxon>Hyphomicrobiales</taxon>
        <taxon>Phyllobacteriaceae</taxon>
        <taxon>Mesorhizobium</taxon>
    </lineage>
</organism>
<sequence>MNRLVAVSIAALMALAPMAGAAQAQSHPAKDQKKIEQASPKPKAGKQHWKKGGKYSGKGSRVSNYRQHDLKAPPKGHRWVRDGNDFLLVAVGTGVIASIVNGR</sequence>
<gene>
    <name evidence="3" type="ORF">SAMN02982922_1879</name>
</gene>
<evidence type="ECO:0000256" key="2">
    <source>
        <dbReference type="SAM" id="SignalP"/>
    </source>
</evidence>
<proteinExistence type="predicted"/>
<accession>A0A1X7NIG5</accession>
<reference evidence="4" key="1">
    <citation type="submission" date="2017-04" db="EMBL/GenBank/DDBJ databases">
        <authorList>
            <person name="Varghese N."/>
            <person name="Submissions S."/>
        </authorList>
    </citation>
    <scope>NUCLEOTIDE SEQUENCE [LARGE SCALE GENOMIC DNA]</scope>
    <source>
        <strain evidence="4">B5P</strain>
    </source>
</reference>
<evidence type="ECO:0000313" key="3">
    <source>
        <dbReference type="EMBL" id="SMH37199.1"/>
    </source>
</evidence>
<dbReference type="EMBL" id="FXBL01000004">
    <property type="protein sequence ID" value="SMH37199.1"/>
    <property type="molecule type" value="Genomic_DNA"/>
</dbReference>
<evidence type="ECO:0000313" key="4">
    <source>
        <dbReference type="Proteomes" id="UP000193083"/>
    </source>
</evidence>
<dbReference type="Pfam" id="PF11776">
    <property type="entry name" value="RcnB"/>
    <property type="match status" value="1"/>
</dbReference>
<dbReference type="InterPro" id="IPR024572">
    <property type="entry name" value="RcnB"/>
</dbReference>
<keyword evidence="4" id="KW-1185">Reference proteome</keyword>
<dbReference type="AlphaFoldDB" id="A0A1X7NIG5"/>
<dbReference type="Proteomes" id="UP000193083">
    <property type="component" value="Unassembled WGS sequence"/>
</dbReference>
<feature type="signal peptide" evidence="2">
    <location>
        <begin position="1"/>
        <end position="24"/>
    </location>
</feature>
<dbReference type="RefSeq" id="WP_176247475.1">
    <property type="nucleotide sequence ID" value="NZ_FXBL01000004.1"/>
</dbReference>
<dbReference type="Gene3D" id="3.10.450.160">
    <property type="entry name" value="inner membrane protein cigr"/>
    <property type="match status" value="1"/>
</dbReference>
<evidence type="ECO:0000256" key="1">
    <source>
        <dbReference type="SAM" id="MobiDB-lite"/>
    </source>
</evidence>
<feature type="region of interest" description="Disordered" evidence="1">
    <location>
        <begin position="20"/>
        <end position="77"/>
    </location>
</feature>
<protein>
    <submittedName>
        <fullName evidence="3">Regulator RcnB of Ni and Co efflux</fullName>
    </submittedName>
</protein>
<name>A0A1X7NIG5_9HYPH</name>